<comment type="similarity">
    <text evidence="1">Belongs to the N(4)/N(6)-methyltransferase family.</text>
</comment>
<dbReference type="GO" id="GO:0009307">
    <property type="term" value="P:DNA restriction-modification system"/>
    <property type="evidence" value="ECO:0007669"/>
    <property type="project" value="UniProtKB-KW"/>
</dbReference>
<dbReference type="GO" id="GO:0008170">
    <property type="term" value="F:N-methyltransferase activity"/>
    <property type="evidence" value="ECO:0007669"/>
    <property type="project" value="InterPro"/>
</dbReference>
<evidence type="ECO:0000256" key="5">
    <source>
        <dbReference type="ARBA" id="ARBA00022747"/>
    </source>
</evidence>
<dbReference type="Pfam" id="PF01555">
    <property type="entry name" value="N6_N4_Mtase"/>
    <property type="match status" value="1"/>
</dbReference>
<accession>A0A9D2FGI6</accession>
<reference evidence="7" key="2">
    <citation type="submission" date="2021-04" db="EMBL/GenBank/DDBJ databases">
        <authorList>
            <person name="Gilroy R."/>
        </authorList>
    </citation>
    <scope>NUCLEOTIDE SEQUENCE</scope>
    <source>
        <strain evidence="7">ChiBcec16-3735</strain>
    </source>
</reference>
<dbReference type="Gene3D" id="3.40.50.150">
    <property type="entry name" value="Vaccinia Virus protein VP39"/>
    <property type="match status" value="1"/>
</dbReference>
<evidence type="ECO:0000259" key="6">
    <source>
        <dbReference type="Pfam" id="PF01555"/>
    </source>
</evidence>
<keyword evidence="3" id="KW-0808">Transferase</keyword>
<dbReference type="InterPro" id="IPR002941">
    <property type="entry name" value="DNA_methylase_N4/N6"/>
</dbReference>
<sequence>MPTLEWIGKDKVINHHQEVPYRVLERQYSFDESGQHSEDNGSENMIIHGDNLEALKALLPQYEGKIKCIYIDPPYNTGNEGWVYNDNVNDPKIKKWLGEVVGKEGEDLSRHDKWLCMMYPRLKLLQKLLADDGVIFISIDDTEYANLKLICDEIFKNFAETIVWQKRTSPDARKKLSSGHEYVLIYTKSADQNLGLKLLPLEGKDAEAYTNPDNDPRGPWISSPFTAPGYRPNQMYQITTPTGKTILPPKGRCWCNIEEVYQRLLSEGRMWFGADGNGVPRRKTYLSEREGRGIWTWWTNSEVGYTQMATQEVAAILGKAVFDYPKPVRLISRIIQIASSDGDIILDSFAGSGTTAHAVLNMNKADGGHRKFILIEMMDYADSITAERVKRVIHGYGEGKKAVEGTGGNFSYYELGPVLLQPDGNLNEEVGADKIRAYVYYMETKETLPTQQNPAEPYQMGVCRDTAYYFYYERQKVTTLDYKFLSTIQTKASGYIIYADLCAIPQETLRKYNITFKKIPRDIARL</sequence>
<dbReference type="AlphaFoldDB" id="A0A9D2FGI6"/>
<reference evidence="7" key="1">
    <citation type="journal article" date="2021" name="PeerJ">
        <title>Extensive microbial diversity within the chicken gut microbiome revealed by metagenomics and culture.</title>
        <authorList>
            <person name="Gilroy R."/>
            <person name="Ravi A."/>
            <person name="Getino M."/>
            <person name="Pursley I."/>
            <person name="Horton D.L."/>
            <person name="Alikhan N.F."/>
            <person name="Baker D."/>
            <person name="Gharbi K."/>
            <person name="Hall N."/>
            <person name="Watson M."/>
            <person name="Adriaenssens E.M."/>
            <person name="Foster-Nyarko E."/>
            <person name="Jarju S."/>
            <person name="Secka A."/>
            <person name="Antonio M."/>
            <person name="Oren A."/>
            <person name="Chaudhuri R.R."/>
            <person name="La Ragione R."/>
            <person name="Hildebrand F."/>
            <person name="Pallen M.J."/>
        </authorList>
    </citation>
    <scope>NUCLEOTIDE SEQUENCE</scope>
    <source>
        <strain evidence="7">ChiBcec16-3735</strain>
    </source>
</reference>
<dbReference type="GO" id="GO:0032259">
    <property type="term" value="P:methylation"/>
    <property type="evidence" value="ECO:0007669"/>
    <property type="project" value="UniProtKB-KW"/>
</dbReference>
<dbReference type="InterPro" id="IPR029063">
    <property type="entry name" value="SAM-dependent_MTases_sf"/>
</dbReference>
<evidence type="ECO:0000313" key="7">
    <source>
        <dbReference type="EMBL" id="HIZ57946.1"/>
    </source>
</evidence>
<dbReference type="InterPro" id="IPR002052">
    <property type="entry name" value="DNA_methylase_N6_adenine_CS"/>
</dbReference>
<dbReference type="SUPFAM" id="SSF53335">
    <property type="entry name" value="S-adenosyl-L-methionine-dependent methyltransferases"/>
    <property type="match status" value="1"/>
</dbReference>
<dbReference type="GO" id="GO:0003677">
    <property type="term" value="F:DNA binding"/>
    <property type="evidence" value="ECO:0007669"/>
    <property type="project" value="InterPro"/>
</dbReference>
<name>A0A9D2FGI6_9FIRM</name>
<comment type="caution">
    <text evidence="7">The sequence shown here is derived from an EMBL/GenBank/DDBJ whole genome shotgun (WGS) entry which is preliminary data.</text>
</comment>
<organism evidence="7 8">
    <name type="scientific">Candidatus Faecalibacterium gallistercoris</name>
    <dbReference type="NCBI Taxonomy" id="2838579"/>
    <lineage>
        <taxon>Bacteria</taxon>
        <taxon>Bacillati</taxon>
        <taxon>Bacillota</taxon>
        <taxon>Clostridia</taxon>
        <taxon>Eubacteriales</taxon>
        <taxon>Oscillospiraceae</taxon>
        <taxon>Faecalibacterium</taxon>
    </lineage>
</organism>
<evidence type="ECO:0000256" key="2">
    <source>
        <dbReference type="ARBA" id="ARBA00022603"/>
    </source>
</evidence>
<gene>
    <name evidence="7" type="ORF">H9725_05115</name>
</gene>
<keyword evidence="5" id="KW-0680">Restriction system</keyword>
<proteinExistence type="inferred from homology"/>
<evidence type="ECO:0000256" key="1">
    <source>
        <dbReference type="ARBA" id="ARBA00006594"/>
    </source>
</evidence>
<dbReference type="PRINTS" id="PR00506">
    <property type="entry name" value="D21N6MTFRASE"/>
</dbReference>
<keyword evidence="2" id="KW-0489">Methyltransferase</keyword>
<feature type="domain" description="DNA methylase N-4/N-6" evidence="6">
    <location>
        <begin position="66"/>
        <end position="380"/>
    </location>
</feature>
<keyword evidence="4" id="KW-0949">S-adenosyl-L-methionine</keyword>
<evidence type="ECO:0000256" key="3">
    <source>
        <dbReference type="ARBA" id="ARBA00022679"/>
    </source>
</evidence>
<evidence type="ECO:0000313" key="8">
    <source>
        <dbReference type="Proteomes" id="UP000824065"/>
    </source>
</evidence>
<dbReference type="PROSITE" id="PS00092">
    <property type="entry name" value="N6_MTASE"/>
    <property type="match status" value="1"/>
</dbReference>
<protein>
    <submittedName>
        <fullName evidence="7">Site-specific DNA-methyltransferase</fullName>
    </submittedName>
</protein>
<evidence type="ECO:0000256" key="4">
    <source>
        <dbReference type="ARBA" id="ARBA00022691"/>
    </source>
</evidence>
<dbReference type="InterPro" id="IPR002295">
    <property type="entry name" value="N4/N6-MTase_EcoPI_Mod-like"/>
</dbReference>
<dbReference type="EMBL" id="DXBJ01000034">
    <property type="protein sequence ID" value="HIZ57946.1"/>
    <property type="molecule type" value="Genomic_DNA"/>
</dbReference>
<dbReference type="Proteomes" id="UP000824065">
    <property type="component" value="Unassembled WGS sequence"/>
</dbReference>